<sequence>MDKQLFYKTLLQSFEHTPTSLQKVALQLLTDFLFATQKNKLFLLKGFAGTGKTSIVNCLSAQLGLIKQRVVLLAPTGRAAKVITSFSGQEAFTIHKYIYYTKNQSGGLLFSLKPNKHKNTLFVVDEASMIADVGFEGSDSVLDDLMRFVYQGENCRLLLMGDTAQLPPVTMTSSPALDIRNLEVRYGKEVTHIELTEVVRQEKNSGILYNATRIRECLFEYFTNHFRFEIRPFKDIVWLTEGVEIQEAIQDSYALKGVEQSTIVVRSNKRAVLYNKQIRQVILGQESELASGDLLMVVKNNYYWLKGSNQVNFIANGDTLEVLRVYTYKDLYGFRFAEVNVRLIDYPNQPPFDTVLLLDTLASEWASLSAQDTNRLYQEVLEDYADESSAYKKYMKVKENTFFNALQVKFSYAITCHKSQGGQWAHVFIEKPYLPDGVNEDYLRWLYTALTRATEKIYLINFKEEDFWLDDEY</sequence>
<dbReference type="Proteomes" id="UP000044026">
    <property type="component" value="Unassembled WGS sequence"/>
</dbReference>
<dbReference type="Gene3D" id="3.40.50.300">
    <property type="entry name" value="P-loop containing nucleotide triphosphate hydrolases"/>
    <property type="match status" value="2"/>
</dbReference>
<dbReference type="AlphaFoldDB" id="A0A0B7HA37"/>
<reference evidence="1 2" key="1">
    <citation type="submission" date="2015-01" db="EMBL/GenBank/DDBJ databases">
        <authorList>
            <person name="Xiang T."/>
            <person name="Song Y."/>
            <person name="Huang L."/>
            <person name="Wang B."/>
            <person name="Wu P."/>
        </authorList>
    </citation>
    <scope>NUCLEOTIDE SEQUENCE [LARGE SCALE GENOMIC DNA]</scope>
    <source>
        <strain evidence="1 2">Cc12</strain>
    </source>
</reference>
<dbReference type="Pfam" id="PF13538">
    <property type="entry name" value="UvrD_C_2"/>
    <property type="match status" value="1"/>
</dbReference>
<proteinExistence type="predicted"/>
<dbReference type="Pfam" id="PF13604">
    <property type="entry name" value="AAA_30"/>
    <property type="match status" value="1"/>
</dbReference>
<dbReference type="EMBL" id="CDOE01000052">
    <property type="protein sequence ID" value="CEN34807.1"/>
    <property type="molecule type" value="Genomic_DNA"/>
</dbReference>
<evidence type="ECO:0000313" key="2">
    <source>
        <dbReference type="Proteomes" id="UP000044026"/>
    </source>
</evidence>
<gene>
    <name evidence="1" type="ORF">CCAN12_560018</name>
</gene>
<accession>A0A0B7HA37</accession>
<dbReference type="RefSeq" id="WP_041999598.1">
    <property type="nucleotide sequence ID" value="NZ_CP022382.1"/>
</dbReference>
<name>A0A0B7HA37_9FLAO</name>
<dbReference type="InterPro" id="IPR027785">
    <property type="entry name" value="UvrD-like_helicase_C"/>
</dbReference>
<evidence type="ECO:0000313" key="1">
    <source>
        <dbReference type="EMBL" id="CEN34807.1"/>
    </source>
</evidence>
<dbReference type="CDD" id="cd18809">
    <property type="entry name" value="SF1_C_RecD"/>
    <property type="match status" value="1"/>
</dbReference>
<dbReference type="GeneID" id="69581047"/>
<dbReference type="InterPro" id="IPR027417">
    <property type="entry name" value="P-loop_NTPase"/>
</dbReference>
<protein>
    <submittedName>
        <fullName evidence="1">Uncharacterized protein</fullName>
    </submittedName>
</protein>
<dbReference type="CDD" id="cd17933">
    <property type="entry name" value="DEXSc_RecD-like"/>
    <property type="match status" value="1"/>
</dbReference>
<organism evidence="1 2">
    <name type="scientific">Capnocytophaga canimorsus</name>
    <dbReference type="NCBI Taxonomy" id="28188"/>
    <lineage>
        <taxon>Bacteria</taxon>
        <taxon>Pseudomonadati</taxon>
        <taxon>Bacteroidota</taxon>
        <taxon>Flavobacteriia</taxon>
        <taxon>Flavobacteriales</taxon>
        <taxon>Flavobacteriaceae</taxon>
        <taxon>Capnocytophaga</taxon>
    </lineage>
</organism>
<dbReference type="SUPFAM" id="SSF52540">
    <property type="entry name" value="P-loop containing nucleoside triphosphate hydrolases"/>
    <property type="match status" value="1"/>
</dbReference>